<dbReference type="EMBL" id="QLMC01000006">
    <property type="protein sequence ID" value="RAJ93214.1"/>
    <property type="molecule type" value="Genomic_DNA"/>
</dbReference>
<keyword evidence="1" id="KW-1133">Transmembrane helix</keyword>
<feature type="transmembrane region" description="Helical" evidence="1">
    <location>
        <begin position="184"/>
        <end position="203"/>
    </location>
</feature>
<dbReference type="InterPro" id="IPR025495">
    <property type="entry name" value="DUF4386"/>
</dbReference>
<dbReference type="Pfam" id="PF14329">
    <property type="entry name" value="DUF4386"/>
    <property type="match status" value="1"/>
</dbReference>
<keyword evidence="3" id="KW-1185">Reference proteome</keyword>
<reference evidence="2 3" key="1">
    <citation type="submission" date="2018-06" db="EMBL/GenBank/DDBJ databases">
        <title>Genomic Encyclopedia of Archaeal and Bacterial Type Strains, Phase II (KMG-II): from individual species to whole genera.</title>
        <authorList>
            <person name="Goeker M."/>
        </authorList>
    </citation>
    <scope>NUCLEOTIDE SEQUENCE [LARGE SCALE GENOMIC DNA]</scope>
    <source>
        <strain evidence="2 3">DSM 21851</strain>
    </source>
</reference>
<name>A0A327WNW1_LARAB</name>
<dbReference type="Proteomes" id="UP000248790">
    <property type="component" value="Unassembled WGS sequence"/>
</dbReference>
<gene>
    <name evidence="2" type="ORF">LX87_04726</name>
</gene>
<proteinExistence type="predicted"/>
<feature type="transmembrane region" description="Helical" evidence="1">
    <location>
        <begin position="154"/>
        <end position="172"/>
    </location>
</feature>
<dbReference type="AlphaFoldDB" id="A0A327WNW1"/>
<comment type="caution">
    <text evidence="2">The sequence shown here is derived from an EMBL/GenBank/DDBJ whole genome shotgun (WGS) entry which is preliminary data.</text>
</comment>
<keyword evidence="1" id="KW-0472">Membrane</keyword>
<protein>
    <submittedName>
        <fullName evidence="2">Uncharacterized protein DUF4386</fullName>
    </submittedName>
</protein>
<keyword evidence="1" id="KW-0812">Transmembrane</keyword>
<sequence length="246" mass="27619">MKLADSTHHASNLLFKQVIQIIAICLGLMFFLGIVAEFFVRSRLITWHDPYQTYRAINESMGLFSTGILSFIVIIILDIILSACFYLLFNSVNYSLSLLMAGLRLLYVAVKGGAIVGLVIAKDIYTSTDELNKEQLDVAVNQAFIFLKIHHTGFAIGLIFFGMHLLLLALLVQKLTTAPYWISWFLFIASFGYVLNSVATLFFSDHAQLFNLIIGVFIVPMSFSEVFLAGWLFVKRRKIASILSAV</sequence>
<evidence type="ECO:0000313" key="3">
    <source>
        <dbReference type="Proteomes" id="UP000248790"/>
    </source>
</evidence>
<feature type="transmembrane region" description="Helical" evidence="1">
    <location>
        <begin position="101"/>
        <end position="121"/>
    </location>
</feature>
<evidence type="ECO:0000313" key="2">
    <source>
        <dbReference type="EMBL" id="RAJ93214.1"/>
    </source>
</evidence>
<feature type="transmembrane region" description="Helical" evidence="1">
    <location>
        <begin position="209"/>
        <end position="234"/>
    </location>
</feature>
<organism evidence="2 3">
    <name type="scientific">Larkinella arboricola</name>
    <dbReference type="NCBI Taxonomy" id="643671"/>
    <lineage>
        <taxon>Bacteria</taxon>
        <taxon>Pseudomonadati</taxon>
        <taxon>Bacteroidota</taxon>
        <taxon>Cytophagia</taxon>
        <taxon>Cytophagales</taxon>
        <taxon>Spirosomataceae</taxon>
        <taxon>Larkinella</taxon>
    </lineage>
</organism>
<evidence type="ECO:0000256" key="1">
    <source>
        <dbReference type="SAM" id="Phobius"/>
    </source>
</evidence>
<feature type="transmembrane region" description="Helical" evidence="1">
    <location>
        <begin position="21"/>
        <end position="40"/>
    </location>
</feature>
<dbReference type="OrthoDB" id="1160166at2"/>
<dbReference type="RefSeq" id="WP_111630739.1">
    <property type="nucleotide sequence ID" value="NZ_QLMC01000006.1"/>
</dbReference>
<feature type="transmembrane region" description="Helical" evidence="1">
    <location>
        <begin position="60"/>
        <end position="89"/>
    </location>
</feature>
<accession>A0A327WNW1</accession>